<comment type="caution">
    <text evidence="2">The sequence shown here is derived from an EMBL/GenBank/DDBJ whole genome shotgun (WGS) entry which is preliminary data.</text>
</comment>
<dbReference type="Proteomes" id="UP000295391">
    <property type="component" value="Unassembled WGS sequence"/>
</dbReference>
<dbReference type="AlphaFoldDB" id="A0A4R6VJJ4"/>
<reference evidence="2 3" key="1">
    <citation type="submission" date="2019-03" db="EMBL/GenBank/DDBJ databases">
        <title>Genomic Encyclopedia of Type Strains, Phase III (KMG-III): the genomes of soil and plant-associated and newly described type strains.</title>
        <authorList>
            <person name="Whitman W."/>
        </authorList>
    </citation>
    <scope>NUCLEOTIDE SEQUENCE [LARGE SCALE GENOMIC DNA]</scope>
    <source>
        <strain evidence="2 3">CGMCC 1.7002</strain>
    </source>
</reference>
<keyword evidence="3" id="KW-1185">Reference proteome</keyword>
<evidence type="ECO:0000313" key="3">
    <source>
        <dbReference type="Proteomes" id="UP000295391"/>
    </source>
</evidence>
<organism evidence="2 3">
    <name type="scientific">Maritalea mobilis</name>
    <dbReference type="NCBI Taxonomy" id="483324"/>
    <lineage>
        <taxon>Bacteria</taxon>
        <taxon>Pseudomonadati</taxon>
        <taxon>Pseudomonadota</taxon>
        <taxon>Alphaproteobacteria</taxon>
        <taxon>Hyphomicrobiales</taxon>
        <taxon>Devosiaceae</taxon>
        <taxon>Maritalea</taxon>
    </lineage>
</organism>
<evidence type="ECO:0000313" key="2">
    <source>
        <dbReference type="EMBL" id="TDQ63678.1"/>
    </source>
</evidence>
<protein>
    <submittedName>
        <fullName evidence="2">Uncharacterized protein (TIGR02246 family)</fullName>
    </submittedName>
</protein>
<proteinExistence type="predicted"/>
<dbReference type="EMBL" id="SNYR01000002">
    <property type="protein sequence ID" value="TDQ63678.1"/>
    <property type="molecule type" value="Genomic_DNA"/>
</dbReference>
<gene>
    <name evidence="2" type="ORF">ATL17_1685</name>
</gene>
<dbReference type="SUPFAM" id="SSF54427">
    <property type="entry name" value="NTF2-like"/>
    <property type="match status" value="1"/>
</dbReference>
<evidence type="ECO:0000259" key="1">
    <source>
        <dbReference type="Pfam" id="PF12680"/>
    </source>
</evidence>
<dbReference type="InterPro" id="IPR037401">
    <property type="entry name" value="SnoaL-like"/>
</dbReference>
<name>A0A4R6VJJ4_9HYPH</name>
<dbReference type="Pfam" id="PF12680">
    <property type="entry name" value="SnoaL_2"/>
    <property type="match status" value="1"/>
</dbReference>
<sequence>MDDNQILLDRFSTAWSERDAKKVANLFAPDGVYFASIGPEPGHKAVGRVAIKKLVAAMFAQDAGAQSQTSAPIMMEDAVFWTWQYDLPDGTTELGCDLLRLAGGYITLKDAYRKVRQK</sequence>
<dbReference type="RefSeq" id="WP_166638955.1">
    <property type="nucleotide sequence ID" value="NZ_SNYR01000002.1"/>
</dbReference>
<dbReference type="NCBIfam" id="TIGR02246">
    <property type="entry name" value="SgcJ/EcaC family oxidoreductase"/>
    <property type="match status" value="1"/>
</dbReference>
<accession>A0A4R6VJJ4</accession>
<dbReference type="InterPro" id="IPR011944">
    <property type="entry name" value="Steroid_delta5-4_isomerase"/>
</dbReference>
<dbReference type="InterPro" id="IPR032710">
    <property type="entry name" value="NTF2-like_dom_sf"/>
</dbReference>
<dbReference type="Gene3D" id="3.10.450.50">
    <property type="match status" value="1"/>
</dbReference>
<feature type="domain" description="SnoaL-like" evidence="1">
    <location>
        <begin position="9"/>
        <end position="107"/>
    </location>
</feature>